<organism evidence="3 4">
    <name type="scientific">Velocimicrobium porci</name>
    <dbReference type="NCBI Taxonomy" id="2606634"/>
    <lineage>
        <taxon>Bacteria</taxon>
        <taxon>Bacillati</taxon>
        <taxon>Bacillota</taxon>
        <taxon>Clostridia</taxon>
        <taxon>Lachnospirales</taxon>
        <taxon>Lachnospiraceae</taxon>
        <taxon>Velocimicrobium</taxon>
    </lineage>
</organism>
<dbReference type="EMBL" id="VUMT01000014">
    <property type="protein sequence ID" value="MSS64182.1"/>
    <property type="molecule type" value="Genomic_DNA"/>
</dbReference>
<dbReference type="RefSeq" id="WP_154519579.1">
    <property type="nucleotide sequence ID" value="NZ_VUMT01000014.1"/>
</dbReference>
<comment type="caution">
    <text evidence="3">The sequence shown here is derived from an EMBL/GenBank/DDBJ whole genome shotgun (WGS) entry which is preliminary data.</text>
</comment>
<feature type="domain" description="BIG2" evidence="2">
    <location>
        <begin position="53"/>
        <end position="98"/>
    </location>
</feature>
<dbReference type="Gene3D" id="2.60.40.1080">
    <property type="match status" value="1"/>
</dbReference>
<accession>A0A6L5XZM1</accession>
<keyword evidence="4" id="KW-1185">Reference proteome</keyword>
<dbReference type="Pfam" id="PF02368">
    <property type="entry name" value="Big_2"/>
    <property type="match status" value="1"/>
</dbReference>
<dbReference type="InterPro" id="IPR008964">
    <property type="entry name" value="Invasin/intimin_cell_adhesion"/>
</dbReference>
<evidence type="ECO:0000259" key="2">
    <source>
        <dbReference type="Pfam" id="PF02368"/>
    </source>
</evidence>
<proteinExistence type="predicted"/>
<evidence type="ECO:0000313" key="4">
    <source>
        <dbReference type="Proteomes" id="UP000482209"/>
    </source>
</evidence>
<protein>
    <recommendedName>
        <fullName evidence="2">BIG2 domain-containing protein</fullName>
    </recommendedName>
</protein>
<keyword evidence="1" id="KW-0732">Signal</keyword>
<reference evidence="3 4" key="1">
    <citation type="submission" date="2019-08" db="EMBL/GenBank/DDBJ databases">
        <title>In-depth cultivation of the pig gut microbiome towards novel bacterial diversity and tailored functional studies.</title>
        <authorList>
            <person name="Wylensek D."/>
            <person name="Hitch T.C.A."/>
            <person name="Clavel T."/>
        </authorList>
    </citation>
    <scope>NUCLEOTIDE SEQUENCE [LARGE SCALE GENOMIC DNA]</scope>
    <source>
        <strain evidence="3 4">WCA-693-APC-MOT-I</strain>
    </source>
</reference>
<dbReference type="Proteomes" id="UP000482209">
    <property type="component" value="Unassembled WGS sequence"/>
</dbReference>
<name>A0A6L5XZM1_9FIRM</name>
<sequence>MKSNVKKVLTILLILSILPFQQVLNVQAKGVPKLNRTSLYLSTADTYKLKVLNTTKKVKWSSSNKSIVRVESKGMVYPVWTGKATVTAKVDGKTLKCTVNVLDQDIWFNSNQTEKSEALNNYQVCIMPRTEAKVRIKVETWIKNKFYSSGAMYGEKIGSTITISNSGKYHISGTIKIVYKNGYEHHCVVNITNSDLKVLKIKNFKLGEKTECS</sequence>
<feature type="chain" id="PRO_5026696852" description="BIG2 domain-containing protein" evidence="1">
    <location>
        <begin position="29"/>
        <end position="213"/>
    </location>
</feature>
<gene>
    <name evidence="3" type="ORF">FYJ58_09885</name>
</gene>
<evidence type="ECO:0000256" key="1">
    <source>
        <dbReference type="SAM" id="SignalP"/>
    </source>
</evidence>
<dbReference type="AlphaFoldDB" id="A0A6L5XZM1"/>
<dbReference type="SUPFAM" id="SSF49373">
    <property type="entry name" value="Invasin/intimin cell-adhesion fragments"/>
    <property type="match status" value="1"/>
</dbReference>
<evidence type="ECO:0000313" key="3">
    <source>
        <dbReference type="EMBL" id="MSS64182.1"/>
    </source>
</evidence>
<dbReference type="InterPro" id="IPR003343">
    <property type="entry name" value="Big_2"/>
</dbReference>
<feature type="signal peptide" evidence="1">
    <location>
        <begin position="1"/>
        <end position="28"/>
    </location>
</feature>